<dbReference type="OrthoDB" id="67027at2759"/>
<dbReference type="GO" id="GO:0003735">
    <property type="term" value="F:structural constituent of ribosome"/>
    <property type="evidence" value="ECO:0007669"/>
    <property type="project" value="TreeGrafter"/>
</dbReference>
<dbReference type="InterPro" id="IPR044444">
    <property type="entry name" value="Ribosomal_mL44_DSRM_metazoa"/>
</dbReference>
<dbReference type="InterPro" id="IPR036389">
    <property type="entry name" value="RNase_III_sf"/>
</dbReference>
<dbReference type="Gene3D" id="1.10.1520.10">
    <property type="entry name" value="Ribonuclease III domain"/>
    <property type="match status" value="1"/>
</dbReference>
<dbReference type="GO" id="GO:0006396">
    <property type="term" value="P:RNA processing"/>
    <property type="evidence" value="ECO:0007669"/>
    <property type="project" value="InterPro"/>
</dbReference>
<evidence type="ECO:0000256" key="1">
    <source>
        <dbReference type="ARBA" id="ARBA00004173"/>
    </source>
</evidence>
<comment type="similarity">
    <text evidence="6">Belongs to the ribonuclease III family. Mitochondrion-specific ribosomal protein mL44 subfamily.</text>
</comment>
<dbReference type="Pfam" id="PF22892">
    <property type="entry name" value="DSRM_MRPL44"/>
    <property type="match status" value="1"/>
</dbReference>
<dbReference type="PANTHER" id="PTHR11207:SF32">
    <property type="entry name" value="LARGE RIBOSOMAL SUBUNIT PROTEIN ML44"/>
    <property type="match status" value="1"/>
</dbReference>
<evidence type="ECO:0000256" key="4">
    <source>
        <dbReference type="ARBA" id="ARBA00023128"/>
    </source>
</evidence>
<dbReference type="GO" id="GO:0003725">
    <property type="term" value="F:double-stranded RNA binding"/>
    <property type="evidence" value="ECO:0007669"/>
    <property type="project" value="InterPro"/>
</dbReference>
<dbReference type="AlphaFoldDB" id="A0A9Q8LB09"/>
<dbReference type="Gene3D" id="3.30.160.20">
    <property type="match status" value="1"/>
</dbReference>
<keyword evidence="2" id="KW-0694">RNA-binding</keyword>
<evidence type="ECO:0000256" key="2">
    <source>
        <dbReference type="ARBA" id="ARBA00022884"/>
    </source>
</evidence>
<dbReference type="InterPro" id="IPR044443">
    <property type="entry name" value="Ribosomal_mL44_DSRM_fung"/>
</dbReference>
<dbReference type="Proteomes" id="UP000756132">
    <property type="component" value="Chromosome 2"/>
</dbReference>
<evidence type="ECO:0000256" key="5">
    <source>
        <dbReference type="ARBA" id="ARBA00023274"/>
    </source>
</evidence>
<dbReference type="SMART" id="SM00535">
    <property type="entry name" value="RIBOc"/>
    <property type="match status" value="1"/>
</dbReference>
<proteinExistence type="inferred from homology"/>
<feature type="region of interest" description="Disordered" evidence="8">
    <location>
        <begin position="33"/>
        <end position="67"/>
    </location>
</feature>
<dbReference type="GO" id="GO:0005840">
    <property type="term" value="C:ribosome"/>
    <property type="evidence" value="ECO:0007669"/>
    <property type="project" value="UniProtKB-KW"/>
</dbReference>
<dbReference type="RefSeq" id="XP_047758431.1">
    <property type="nucleotide sequence ID" value="XM_047901844.1"/>
</dbReference>
<dbReference type="GeneID" id="71982574"/>
<evidence type="ECO:0000256" key="7">
    <source>
        <dbReference type="ARBA" id="ARBA00035187"/>
    </source>
</evidence>
<evidence type="ECO:0000259" key="9">
    <source>
        <dbReference type="PROSITE" id="PS50142"/>
    </source>
</evidence>
<gene>
    <name evidence="10" type="ORF">CLAFUR5_02696</name>
</gene>
<comment type="subcellular location">
    <subcellularLocation>
        <location evidence="1">Mitochondrion</location>
    </subcellularLocation>
</comment>
<evidence type="ECO:0000256" key="3">
    <source>
        <dbReference type="ARBA" id="ARBA00022980"/>
    </source>
</evidence>
<protein>
    <recommendedName>
        <fullName evidence="7">Large ribosomal subunit protein mL44</fullName>
    </recommendedName>
</protein>
<evidence type="ECO:0000256" key="6">
    <source>
        <dbReference type="ARBA" id="ARBA00024034"/>
    </source>
</evidence>
<dbReference type="PROSITE" id="PS50142">
    <property type="entry name" value="RNASE_3_2"/>
    <property type="match status" value="1"/>
</dbReference>
<sequence length="462" mass="51287">MKSLRLDRWASQLQPPRNPRLYLFAQRCPFSTAHETRPRRNIPQQHQQAQSLQPQKRNIDGRRHASNAAAVEQNDALAYGEEGVEQQNIPPNFPRHREAVKSAKLSALHARLQLPSKLPLQTLARCLIDPSVDARPGYNNAPLALLGQELLSYYTSEHIICHYPRLPMPVLFAAQYAYVGPPTLAALRGEWGVEVVAAPGPEVDPGLLQLKRTPAGNALDESGTMRLKDMPGNKRIRFGLRNDEPHYRRGMSSRIIHDDEFGDLRDELSSADERAPFPGAPSAEAGEGAAAEVRTQQQDLTPRETQPETVQNASARFIRALTGALYLHAGTEAAKSFHKAHILSRHLKLHELFNFTHPTRDLSRLCAREGFEPPVARLISETGRLSRTPVFVIGVFSGNDKLGEGTGASLNEGRIRAAAAALRAWYLYSPPDTEIVVPSDVEGGHLMKRWKPQMVDMGEILT</sequence>
<dbReference type="GO" id="GO:0005739">
    <property type="term" value="C:mitochondrion"/>
    <property type="evidence" value="ECO:0007669"/>
    <property type="project" value="TreeGrafter"/>
</dbReference>
<dbReference type="SMART" id="SM00358">
    <property type="entry name" value="DSRM"/>
    <property type="match status" value="1"/>
</dbReference>
<evidence type="ECO:0000313" key="10">
    <source>
        <dbReference type="EMBL" id="UJO14065.1"/>
    </source>
</evidence>
<feature type="domain" description="RNase III" evidence="9">
    <location>
        <begin position="105"/>
        <end position="193"/>
    </location>
</feature>
<dbReference type="InterPro" id="IPR014720">
    <property type="entry name" value="dsRBD_dom"/>
</dbReference>
<dbReference type="OMA" id="YLYSPGN"/>
<name>A0A9Q8LB09_PASFU</name>
<feature type="compositionally biased region" description="Low complexity" evidence="8">
    <location>
        <begin position="44"/>
        <end position="55"/>
    </location>
</feature>
<dbReference type="SUPFAM" id="SSF54768">
    <property type="entry name" value="dsRNA-binding domain-like"/>
    <property type="match status" value="1"/>
</dbReference>
<dbReference type="InterPro" id="IPR000999">
    <property type="entry name" value="RNase_III_dom"/>
</dbReference>
<keyword evidence="11" id="KW-1185">Reference proteome</keyword>
<dbReference type="CDD" id="cd19873">
    <property type="entry name" value="DSRM_MRPL3_like"/>
    <property type="match status" value="1"/>
</dbReference>
<evidence type="ECO:0000256" key="8">
    <source>
        <dbReference type="SAM" id="MobiDB-lite"/>
    </source>
</evidence>
<dbReference type="GO" id="GO:0004525">
    <property type="term" value="F:ribonuclease III activity"/>
    <property type="evidence" value="ECO:0007669"/>
    <property type="project" value="InterPro"/>
</dbReference>
<organism evidence="10 11">
    <name type="scientific">Passalora fulva</name>
    <name type="common">Tomato leaf mold</name>
    <name type="synonym">Cladosporium fulvum</name>
    <dbReference type="NCBI Taxonomy" id="5499"/>
    <lineage>
        <taxon>Eukaryota</taxon>
        <taxon>Fungi</taxon>
        <taxon>Dikarya</taxon>
        <taxon>Ascomycota</taxon>
        <taxon>Pezizomycotina</taxon>
        <taxon>Dothideomycetes</taxon>
        <taxon>Dothideomycetidae</taxon>
        <taxon>Mycosphaerellales</taxon>
        <taxon>Mycosphaerellaceae</taxon>
        <taxon>Fulvia</taxon>
    </lineage>
</organism>
<feature type="compositionally biased region" description="Low complexity" evidence="8">
    <location>
        <begin position="276"/>
        <end position="292"/>
    </location>
</feature>
<evidence type="ECO:0000313" key="11">
    <source>
        <dbReference type="Proteomes" id="UP000756132"/>
    </source>
</evidence>
<dbReference type="SUPFAM" id="SSF69065">
    <property type="entry name" value="RNase III domain-like"/>
    <property type="match status" value="1"/>
</dbReference>
<keyword evidence="4" id="KW-0496">Mitochondrion</keyword>
<dbReference type="EMBL" id="CP090164">
    <property type="protein sequence ID" value="UJO14065.1"/>
    <property type="molecule type" value="Genomic_DNA"/>
</dbReference>
<reference evidence="10" key="1">
    <citation type="submission" date="2021-12" db="EMBL/GenBank/DDBJ databases">
        <authorList>
            <person name="Zaccaron A."/>
            <person name="Stergiopoulos I."/>
        </authorList>
    </citation>
    <scope>NUCLEOTIDE SEQUENCE</scope>
    <source>
        <strain evidence="10">Race5_Kim</strain>
    </source>
</reference>
<keyword evidence="3 10" id="KW-0689">Ribosomal protein</keyword>
<dbReference type="PANTHER" id="PTHR11207">
    <property type="entry name" value="RIBONUCLEASE III"/>
    <property type="match status" value="1"/>
</dbReference>
<accession>A0A9Q8LB09</accession>
<reference evidence="10" key="2">
    <citation type="journal article" date="2022" name="Microb. Genom.">
        <title>A chromosome-scale genome assembly of the tomato pathogen Cladosporium fulvum reveals a compartmentalized genome architecture and the presence of a dispensable chromosome.</title>
        <authorList>
            <person name="Zaccaron A.Z."/>
            <person name="Chen L.H."/>
            <person name="Samaras A."/>
            <person name="Stergiopoulos I."/>
        </authorList>
    </citation>
    <scope>NUCLEOTIDE SEQUENCE</scope>
    <source>
        <strain evidence="10">Race5_Kim</strain>
    </source>
</reference>
<feature type="region of interest" description="Disordered" evidence="8">
    <location>
        <begin position="271"/>
        <end position="311"/>
    </location>
</feature>
<dbReference type="KEGG" id="ffu:CLAFUR5_02696"/>
<keyword evidence="5" id="KW-0687">Ribonucleoprotein</keyword>